<dbReference type="EMBL" id="MYFO01000001">
    <property type="protein sequence ID" value="TFE91677.1"/>
    <property type="molecule type" value="Genomic_DNA"/>
</dbReference>
<protein>
    <recommendedName>
        <fullName evidence="2">Flagellar hook-length control protein-like C-terminal domain-containing protein</fullName>
    </recommendedName>
</protein>
<dbReference type="Gene3D" id="3.30.750.140">
    <property type="match status" value="1"/>
</dbReference>
<proteinExistence type="predicted"/>
<evidence type="ECO:0000259" key="2">
    <source>
        <dbReference type="Pfam" id="PF02120"/>
    </source>
</evidence>
<feature type="domain" description="Flagellar hook-length control protein-like C-terminal" evidence="2">
    <location>
        <begin position="362"/>
        <end position="438"/>
    </location>
</feature>
<reference evidence="3 4" key="1">
    <citation type="submission" date="2017-03" db="EMBL/GenBank/DDBJ databases">
        <title>Isolation of Levoglucosan Utilizing Bacteria.</title>
        <authorList>
            <person name="Arya A.S."/>
        </authorList>
    </citation>
    <scope>NUCLEOTIDE SEQUENCE [LARGE SCALE GENOMIC DNA]</scope>
    <source>
        <strain evidence="3 4">MEC069</strain>
    </source>
</reference>
<accession>A0A4Y8Q9U2</accession>
<feature type="compositionally biased region" description="Polar residues" evidence="1">
    <location>
        <begin position="287"/>
        <end position="303"/>
    </location>
</feature>
<dbReference type="Pfam" id="PF02120">
    <property type="entry name" value="Flg_hook"/>
    <property type="match status" value="1"/>
</dbReference>
<organism evidence="3 4">
    <name type="scientific">Paenibacillus athensensis</name>
    <dbReference type="NCBI Taxonomy" id="1967502"/>
    <lineage>
        <taxon>Bacteria</taxon>
        <taxon>Bacillati</taxon>
        <taxon>Bacillota</taxon>
        <taxon>Bacilli</taxon>
        <taxon>Bacillales</taxon>
        <taxon>Paenibacillaceae</taxon>
        <taxon>Paenibacillus</taxon>
    </lineage>
</organism>
<evidence type="ECO:0000313" key="4">
    <source>
        <dbReference type="Proteomes" id="UP000298246"/>
    </source>
</evidence>
<evidence type="ECO:0000256" key="1">
    <source>
        <dbReference type="SAM" id="MobiDB-lite"/>
    </source>
</evidence>
<dbReference type="OrthoDB" id="2380967at2"/>
<dbReference type="Proteomes" id="UP000298246">
    <property type="component" value="Unassembled WGS sequence"/>
</dbReference>
<feature type="compositionally biased region" description="Polar residues" evidence="1">
    <location>
        <begin position="22"/>
        <end position="31"/>
    </location>
</feature>
<gene>
    <name evidence="3" type="ORF">B5M42_00100</name>
</gene>
<dbReference type="CDD" id="cd17470">
    <property type="entry name" value="T3SS_Flik_C"/>
    <property type="match status" value="1"/>
</dbReference>
<feature type="compositionally biased region" description="Low complexity" evidence="1">
    <location>
        <begin position="11"/>
        <end position="21"/>
    </location>
</feature>
<keyword evidence="4" id="KW-1185">Reference proteome</keyword>
<feature type="region of interest" description="Disordered" evidence="1">
    <location>
        <begin position="287"/>
        <end position="310"/>
    </location>
</feature>
<evidence type="ECO:0000313" key="3">
    <source>
        <dbReference type="EMBL" id="TFE91677.1"/>
    </source>
</evidence>
<dbReference type="InterPro" id="IPR021136">
    <property type="entry name" value="Flagellar_hook_control-like_C"/>
</dbReference>
<dbReference type="RefSeq" id="WP_134748418.1">
    <property type="nucleotide sequence ID" value="NZ_MYFO02000001.1"/>
</dbReference>
<dbReference type="InterPro" id="IPR038610">
    <property type="entry name" value="FliK-like_C_sf"/>
</dbReference>
<sequence length="494" mass="51843">MDVQMPVTPPAASASGGAQAGKTNTADAASTVQDAGTAPAFTKVLQGQMQSGNSDTTDASDPALTLAGLLQMLQALTMPMQQATASDASQGDDQALPELLLQAMNSTPGLADKLLQDPAMQQWFAQAQELLAAMMGASSNPASTNVVTPNAASNASPVLQAQQTLLTLTSLLKQQPDNPVLQYLSQQLQQAVQPLAPELANSFAQVLNAAGAQQQVVEDDVDTDAVAQIKPHEEQAKGTNVHAAGRHAAAKHAAAANQEQAVVVEDAAAPSAKAQLETLAARNGISSAAVSDKPSQADATQATAPEVATADSVSVPNATVVVEAPKTVSVHEMMKTPPQPIQASQFTQDMTQYVLKSMKITLTEGISEAKLSLFPKNLGHVDVKITMHEGQLIAQFAADTLAGKQMLESQLPQLRQALQSQGLQVEKLEVTQSQNMQSGMFQDQRHQQSSGQTFRQNKSRSGNYEQDADFVQEIASAAAEARTTVYGNSFDVTA</sequence>
<feature type="region of interest" description="Disordered" evidence="1">
    <location>
        <begin position="1"/>
        <end position="31"/>
    </location>
</feature>
<comment type="caution">
    <text evidence="3">The sequence shown here is derived from an EMBL/GenBank/DDBJ whole genome shotgun (WGS) entry which is preliminary data.</text>
</comment>
<name>A0A4Y8Q9U2_9BACL</name>
<feature type="region of interest" description="Disordered" evidence="1">
    <location>
        <begin position="437"/>
        <end position="462"/>
    </location>
</feature>
<dbReference type="AlphaFoldDB" id="A0A4Y8Q9U2"/>